<name>A0A3M7T4L6_BRAPC</name>
<dbReference type="AlphaFoldDB" id="A0A3M7T4L6"/>
<proteinExistence type="predicted"/>
<accession>A0A3M7T4L6</accession>
<protein>
    <submittedName>
        <fullName evidence="1">Uncharacterized protein</fullName>
    </submittedName>
</protein>
<evidence type="ECO:0000313" key="1">
    <source>
        <dbReference type="EMBL" id="RNA42895.1"/>
    </source>
</evidence>
<sequence>MFQNKYLKEVLIPMNSGYSKLFNFDIRFIVWTKPITEVDLPKKNSNQVIQWKKSSFTYEKEKLRCGLCLGEKIIQKN</sequence>
<organism evidence="1 2">
    <name type="scientific">Brachionus plicatilis</name>
    <name type="common">Marine rotifer</name>
    <name type="synonym">Brachionus muelleri</name>
    <dbReference type="NCBI Taxonomy" id="10195"/>
    <lineage>
        <taxon>Eukaryota</taxon>
        <taxon>Metazoa</taxon>
        <taxon>Spiralia</taxon>
        <taxon>Gnathifera</taxon>
        <taxon>Rotifera</taxon>
        <taxon>Eurotatoria</taxon>
        <taxon>Monogononta</taxon>
        <taxon>Pseudotrocha</taxon>
        <taxon>Ploima</taxon>
        <taxon>Brachionidae</taxon>
        <taxon>Brachionus</taxon>
    </lineage>
</organism>
<comment type="caution">
    <text evidence="1">The sequence shown here is derived from an EMBL/GenBank/DDBJ whole genome shotgun (WGS) entry which is preliminary data.</text>
</comment>
<reference evidence="1 2" key="1">
    <citation type="journal article" date="2018" name="Sci. Rep.">
        <title>Genomic signatures of local adaptation to the degree of environmental predictability in rotifers.</title>
        <authorList>
            <person name="Franch-Gras L."/>
            <person name="Hahn C."/>
            <person name="Garcia-Roger E.M."/>
            <person name="Carmona M.J."/>
            <person name="Serra M."/>
            <person name="Gomez A."/>
        </authorList>
    </citation>
    <scope>NUCLEOTIDE SEQUENCE [LARGE SCALE GENOMIC DNA]</scope>
    <source>
        <strain evidence="1">HYR1</strain>
    </source>
</reference>
<keyword evidence="2" id="KW-1185">Reference proteome</keyword>
<gene>
    <name evidence="1" type="ORF">BpHYR1_002942</name>
</gene>
<dbReference type="Proteomes" id="UP000276133">
    <property type="component" value="Unassembled WGS sequence"/>
</dbReference>
<evidence type="ECO:0000313" key="2">
    <source>
        <dbReference type="Proteomes" id="UP000276133"/>
    </source>
</evidence>
<dbReference type="EMBL" id="REGN01000302">
    <property type="protein sequence ID" value="RNA42895.1"/>
    <property type="molecule type" value="Genomic_DNA"/>
</dbReference>